<gene>
    <name evidence="2" type="ORF">KC19_12G040600</name>
</gene>
<dbReference type="GO" id="GO:0005524">
    <property type="term" value="F:ATP binding"/>
    <property type="evidence" value="ECO:0007669"/>
    <property type="project" value="InterPro"/>
</dbReference>
<dbReference type="InterPro" id="IPR050167">
    <property type="entry name" value="Ser_Thr_protein_kinase"/>
</dbReference>
<feature type="domain" description="Protein kinase" evidence="1">
    <location>
        <begin position="1"/>
        <end position="139"/>
    </location>
</feature>
<protein>
    <recommendedName>
        <fullName evidence="1">Protein kinase domain-containing protein</fullName>
    </recommendedName>
</protein>
<dbReference type="PANTHER" id="PTHR23257">
    <property type="entry name" value="SERINE-THREONINE PROTEIN KINASE"/>
    <property type="match status" value="1"/>
</dbReference>
<dbReference type="AlphaFoldDB" id="A0A8T0G3D7"/>
<dbReference type="PANTHER" id="PTHR23257:SF969">
    <property type="entry name" value="INTEGRIN-LINKED PROTEIN KINASE"/>
    <property type="match status" value="1"/>
</dbReference>
<proteinExistence type="predicted"/>
<dbReference type="InterPro" id="IPR008271">
    <property type="entry name" value="Ser/Thr_kinase_AS"/>
</dbReference>
<dbReference type="GO" id="GO:0004672">
    <property type="term" value="F:protein kinase activity"/>
    <property type="evidence" value="ECO:0007669"/>
    <property type="project" value="InterPro"/>
</dbReference>
<dbReference type="EMBL" id="CM026433">
    <property type="protein sequence ID" value="KAG0553806.1"/>
    <property type="molecule type" value="Genomic_DNA"/>
</dbReference>
<dbReference type="Proteomes" id="UP000822688">
    <property type="component" value="Chromosome 12"/>
</dbReference>
<name>A0A8T0G3D7_CERPU</name>
<evidence type="ECO:0000259" key="1">
    <source>
        <dbReference type="PROSITE" id="PS50011"/>
    </source>
</evidence>
<comment type="caution">
    <text evidence="2">The sequence shown here is derived from an EMBL/GenBank/DDBJ whole genome shotgun (WGS) entry which is preliminary data.</text>
</comment>
<dbReference type="Gene3D" id="1.10.510.10">
    <property type="entry name" value="Transferase(Phosphotransferase) domain 1"/>
    <property type="match status" value="1"/>
</dbReference>
<dbReference type="InterPro" id="IPR011009">
    <property type="entry name" value="Kinase-like_dom_sf"/>
</dbReference>
<dbReference type="InterPro" id="IPR000719">
    <property type="entry name" value="Prot_kinase_dom"/>
</dbReference>
<reference evidence="2" key="1">
    <citation type="submission" date="2020-06" db="EMBL/GenBank/DDBJ databases">
        <title>WGS assembly of Ceratodon purpureus strain R40.</title>
        <authorList>
            <person name="Carey S.B."/>
            <person name="Jenkins J."/>
            <person name="Shu S."/>
            <person name="Lovell J.T."/>
            <person name="Sreedasyam A."/>
            <person name="Maumus F."/>
            <person name="Tiley G.P."/>
            <person name="Fernandez-Pozo N."/>
            <person name="Barry K."/>
            <person name="Chen C."/>
            <person name="Wang M."/>
            <person name="Lipzen A."/>
            <person name="Daum C."/>
            <person name="Saski C.A."/>
            <person name="Payton A.C."/>
            <person name="Mcbreen J.C."/>
            <person name="Conrad R.E."/>
            <person name="Kollar L.M."/>
            <person name="Olsson S."/>
            <person name="Huttunen S."/>
            <person name="Landis J.B."/>
            <person name="Wickett N.J."/>
            <person name="Johnson M.G."/>
            <person name="Rensing S.A."/>
            <person name="Grimwood J."/>
            <person name="Schmutz J."/>
            <person name="Mcdaniel S.F."/>
        </authorList>
    </citation>
    <scope>NUCLEOTIDE SEQUENCE</scope>
    <source>
        <strain evidence="2">R40</strain>
    </source>
</reference>
<organism evidence="2 3">
    <name type="scientific">Ceratodon purpureus</name>
    <name type="common">Fire moss</name>
    <name type="synonym">Dicranum purpureum</name>
    <dbReference type="NCBI Taxonomy" id="3225"/>
    <lineage>
        <taxon>Eukaryota</taxon>
        <taxon>Viridiplantae</taxon>
        <taxon>Streptophyta</taxon>
        <taxon>Embryophyta</taxon>
        <taxon>Bryophyta</taxon>
        <taxon>Bryophytina</taxon>
        <taxon>Bryopsida</taxon>
        <taxon>Dicranidae</taxon>
        <taxon>Pseudoditrichales</taxon>
        <taxon>Ditrichaceae</taxon>
        <taxon>Ceratodon</taxon>
    </lineage>
</organism>
<dbReference type="Pfam" id="PF00069">
    <property type="entry name" value="Pkinase"/>
    <property type="match status" value="1"/>
</dbReference>
<dbReference type="SUPFAM" id="SSF56112">
    <property type="entry name" value="Protein kinase-like (PK-like)"/>
    <property type="match status" value="1"/>
</dbReference>
<dbReference type="PROSITE" id="PS00108">
    <property type="entry name" value="PROTEIN_KINASE_ST"/>
    <property type="match status" value="1"/>
</dbReference>
<evidence type="ECO:0000313" key="3">
    <source>
        <dbReference type="Proteomes" id="UP000822688"/>
    </source>
</evidence>
<dbReference type="GO" id="GO:0005737">
    <property type="term" value="C:cytoplasm"/>
    <property type="evidence" value="ECO:0007669"/>
    <property type="project" value="TreeGrafter"/>
</dbReference>
<keyword evidence="3" id="KW-1185">Reference proteome</keyword>
<dbReference type="PROSITE" id="PS50011">
    <property type="entry name" value="PROTEIN_KINASE_DOM"/>
    <property type="match status" value="1"/>
</dbReference>
<sequence>MAHMHDLDEPVIHGDLKPQNILVSHCEILGDVGQYFVKVADFGSAKILKSNSSSTFCPEGRTTRFAAPEVLKAVSEKTPIPDDPKKIDIYGFGTLAFQVLTGLVPYEKFPSLQVSKKPYQGVSHRGDLKKGVIKGTLRP</sequence>
<evidence type="ECO:0000313" key="2">
    <source>
        <dbReference type="EMBL" id="KAG0553806.1"/>
    </source>
</evidence>
<dbReference type="GO" id="GO:0007165">
    <property type="term" value="P:signal transduction"/>
    <property type="evidence" value="ECO:0007669"/>
    <property type="project" value="TreeGrafter"/>
</dbReference>
<accession>A0A8T0G3D7</accession>